<dbReference type="InterPro" id="IPR002586">
    <property type="entry name" value="CobQ/CobB/MinD/ParA_Nub-bd_dom"/>
</dbReference>
<evidence type="ECO:0008006" key="11">
    <source>
        <dbReference type="Google" id="ProtNLM"/>
    </source>
</evidence>
<organism evidence="9 10">
    <name type="scientific">Rugosimonospora africana</name>
    <dbReference type="NCBI Taxonomy" id="556532"/>
    <lineage>
        <taxon>Bacteria</taxon>
        <taxon>Bacillati</taxon>
        <taxon>Actinomycetota</taxon>
        <taxon>Actinomycetes</taxon>
        <taxon>Micromonosporales</taxon>
        <taxon>Micromonosporaceae</taxon>
        <taxon>Rugosimonospora</taxon>
    </lineage>
</organism>
<evidence type="ECO:0000259" key="7">
    <source>
        <dbReference type="Pfam" id="PF01656"/>
    </source>
</evidence>
<gene>
    <name evidence="9" type="ORF">Raf01_84800</name>
</gene>
<keyword evidence="3" id="KW-0547">Nucleotide-binding</keyword>
<keyword evidence="4" id="KW-0067">ATP-binding</keyword>
<comment type="cofactor">
    <cofactor evidence="1">
        <name>Mg(2+)</name>
        <dbReference type="ChEBI" id="CHEBI:18420"/>
    </cofactor>
</comment>
<dbReference type="PANTHER" id="PTHR43873:SF1">
    <property type="entry name" value="COBYRINATE A,C-DIAMIDE SYNTHASE"/>
    <property type="match status" value="1"/>
</dbReference>
<evidence type="ECO:0000256" key="3">
    <source>
        <dbReference type="ARBA" id="ARBA00022741"/>
    </source>
</evidence>
<evidence type="ECO:0000256" key="2">
    <source>
        <dbReference type="ARBA" id="ARBA00022598"/>
    </source>
</evidence>
<dbReference type="RefSeq" id="WP_239134394.1">
    <property type="nucleotide sequence ID" value="NZ_BONZ01000093.1"/>
</dbReference>
<dbReference type="Gene3D" id="3.40.50.300">
    <property type="entry name" value="P-loop containing nucleotide triphosphate hydrolases"/>
    <property type="match status" value="1"/>
</dbReference>
<accession>A0A8J3VW34</accession>
<dbReference type="Pfam" id="PF01656">
    <property type="entry name" value="CbiA"/>
    <property type="match status" value="1"/>
</dbReference>
<dbReference type="SUPFAM" id="SSF52540">
    <property type="entry name" value="P-loop containing nucleoside triphosphate hydrolases"/>
    <property type="match status" value="1"/>
</dbReference>
<dbReference type="EMBL" id="BONZ01000093">
    <property type="protein sequence ID" value="GIH20308.1"/>
    <property type="molecule type" value="Genomic_DNA"/>
</dbReference>
<evidence type="ECO:0000313" key="10">
    <source>
        <dbReference type="Proteomes" id="UP000642748"/>
    </source>
</evidence>
<keyword evidence="2" id="KW-0436">Ligase</keyword>
<dbReference type="InterPro" id="IPR027417">
    <property type="entry name" value="P-loop_NTPase"/>
</dbReference>
<evidence type="ECO:0000256" key="1">
    <source>
        <dbReference type="ARBA" id="ARBA00001946"/>
    </source>
</evidence>
<dbReference type="Proteomes" id="UP000642748">
    <property type="component" value="Unassembled WGS sequence"/>
</dbReference>
<dbReference type="AlphaFoldDB" id="A0A8J3VW34"/>
<evidence type="ECO:0000259" key="8">
    <source>
        <dbReference type="Pfam" id="PF07685"/>
    </source>
</evidence>
<dbReference type="GO" id="GO:0042242">
    <property type="term" value="F:cobyrinic acid a,c-diamide synthase activity"/>
    <property type="evidence" value="ECO:0007669"/>
    <property type="project" value="InterPro"/>
</dbReference>
<protein>
    <recommendedName>
        <fullName evidence="11">Cobyrinic acid a,c-diamide synthase</fullName>
    </recommendedName>
</protein>
<dbReference type="InterPro" id="IPR029062">
    <property type="entry name" value="Class_I_gatase-like"/>
</dbReference>
<keyword evidence="6" id="KW-0315">Glutamine amidotransferase</keyword>
<sequence>MSATPRVMIAAPSSGNGKTAVAVGVLAALRARGLTTAGFKVGPDFIDAGYLGMAAGRPGRNLDPGLVGAARLPALFGHGAAGAEIAVIEATMGLYDGLSGHTDVPSSAQVAEMLKAPVVLVVDVAAMGQSVAAVVHGFRVYDELLWLGGVILNQVASDRHEQVLREALDDIGVPVLGALRRRELSGVALPSRADGLVPMIHRSTDATRSLRRLAEVIGGAVDLEQLIRLARSAPDLGGEAWSPAGAVGPWVPPGAAVAPTSPTPWSAPVTTPGPWQPPLAGPAGVGPGAVGPGAVGPGAVGPGGAGAGVIEIGAGEPGAGGYRPVAFGPGAVGPVTGGPVSGGPISGAPVTGGPLLAGSGAWSYPPAAGSPSIPAGPASPAGGPPPVVAGAWPVPSAPGPSSPAVGPGAIIAPPPGSPRPMIAVTVGYGYAENAELLTAAGAEVISLDPLRDETLPDGVRGLVVGGGLPEGYLDELSANGGLNLAVARLAAAGYPIVAEGPGLAWLCREYDGRPMCGVIDAAGRTSEHLVIGYRDATVRSVSPVLPPGTRVVGYKQHRGLVSPRAGEHPAWSWPGGAPEGFVSVGLHASYLCLHWAAAPEMAVRIVAAAAAGGTPSMRLAS</sequence>
<dbReference type="SUPFAM" id="SSF52317">
    <property type="entry name" value="Class I glutamine amidotransferase-like"/>
    <property type="match status" value="1"/>
</dbReference>
<proteinExistence type="predicted"/>
<dbReference type="InterPro" id="IPR004484">
    <property type="entry name" value="CbiA/CobB_synth"/>
</dbReference>
<dbReference type="Pfam" id="PF07685">
    <property type="entry name" value="GATase_3"/>
    <property type="match status" value="1"/>
</dbReference>
<evidence type="ECO:0000313" key="9">
    <source>
        <dbReference type="EMBL" id="GIH20308.1"/>
    </source>
</evidence>
<evidence type="ECO:0000256" key="6">
    <source>
        <dbReference type="ARBA" id="ARBA00022962"/>
    </source>
</evidence>
<dbReference type="PROSITE" id="PS51274">
    <property type="entry name" value="GATASE_COBBQ"/>
    <property type="match status" value="1"/>
</dbReference>
<reference evidence="9" key="1">
    <citation type="submission" date="2021-01" db="EMBL/GenBank/DDBJ databases">
        <title>Whole genome shotgun sequence of Rugosimonospora africana NBRC 104875.</title>
        <authorList>
            <person name="Komaki H."/>
            <person name="Tamura T."/>
        </authorList>
    </citation>
    <scope>NUCLEOTIDE SEQUENCE</scope>
    <source>
        <strain evidence="9">NBRC 104875</strain>
    </source>
</reference>
<dbReference type="InterPro" id="IPR011698">
    <property type="entry name" value="GATase_3"/>
</dbReference>
<evidence type="ECO:0000256" key="5">
    <source>
        <dbReference type="ARBA" id="ARBA00022842"/>
    </source>
</evidence>
<feature type="domain" description="CobQ/CobB/MinD/ParA nucleotide binding" evidence="7">
    <location>
        <begin position="7"/>
        <end position="183"/>
    </location>
</feature>
<dbReference type="GO" id="GO:0005524">
    <property type="term" value="F:ATP binding"/>
    <property type="evidence" value="ECO:0007669"/>
    <property type="project" value="UniProtKB-KW"/>
</dbReference>
<keyword evidence="10" id="KW-1185">Reference proteome</keyword>
<feature type="domain" description="CobB/CobQ-like glutamine amidotransferase" evidence="8">
    <location>
        <begin position="431"/>
        <end position="596"/>
    </location>
</feature>
<keyword evidence="5" id="KW-0460">Magnesium</keyword>
<comment type="caution">
    <text evidence="9">The sequence shown here is derived from an EMBL/GenBank/DDBJ whole genome shotgun (WGS) entry which is preliminary data.</text>
</comment>
<dbReference type="PANTHER" id="PTHR43873">
    <property type="entry name" value="COBYRINATE A,C-DIAMIDE SYNTHASE"/>
    <property type="match status" value="1"/>
</dbReference>
<evidence type="ECO:0000256" key="4">
    <source>
        <dbReference type="ARBA" id="ARBA00022840"/>
    </source>
</evidence>
<name>A0A8J3VW34_9ACTN</name>